<name>A0ABZ0PBP5_9BACT</name>
<dbReference type="Pfam" id="PF01965">
    <property type="entry name" value="DJ-1_PfpI"/>
    <property type="match status" value="1"/>
</dbReference>
<feature type="domain" description="DJ-1/PfpI" evidence="1">
    <location>
        <begin position="1"/>
        <end position="163"/>
    </location>
</feature>
<dbReference type="Gene3D" id="3.40.50.880">
    <property type="match status" value="1"/>
</dbReference>
<sequence>MKLLILVHNNFNDIELGTAYYIFNTFGDFEKITIFNPNKNLTEVLGQGNVLNLQIEHNVNLNEYDAIFIPGGSGAKILREDNVSLNIIRRFKDNNKYIFAICDAPNVLYENQIIDDQINYSSYPLGENMQKGKLRNENNVTVHDKIITGRCPAATFDFAISILYKLFDNKKVNNYEKLIKAAF</sequence>
<organism evidence="2 3">
    <name type="scientific">Metamycoplasma equirhinis</name>
    <dbReference type="NCBI Taxonomy" id="92402"/>
    <lineage>
        <taxon>Bacteria</taxon>
        <taxon>Bacillati</taxon>
        <taxon>Mycoplasmatota</taxon>
        <taxon>Mycoplasmoidales</taxon>
        <taxon>Metamycoplasmataceae</taxon>
        <taxon>Metamycoplasma</taxon>
    </lineage>
</organism>
<dbReference type="GeneID" id="94493371"/>
<dbReference type="SUPFAM" id="SSF52317">
    <property type="entry name" value="Class I glutamine amidotransferase-like"/>
    <property type="match status" value="1"/>
</dbReference>
<dbReference type="PANTHER" id="PTHR48094">
    <property type="entry name" value="PROTEIN/NUCLEIC ACID DEGLYCASE DJ-1-RELATED"/>
    <property type="match status" value="1"/>
</dbReference>
<evidence type="ECO:0000259" key="1">
    <source>
        <dbReference type="Pfam" id="PF01965"/>
    </source>
</evidence>
<gene>
    <name evidence="2" type="ORF">R9B83_00630</name>
</gene>
<dbReference type="InterPro" id="IPR029062">
    <property type="entry name" value="Class_I_gatase-like"/>
</dbReference>
<protein>
    <submittedName>
        <fullName evidence="2">DJ-1/PfpI family protein</fullName>
    </submittedName>
</protein>
<dbReference type="RefSeq" id="WP_140031536.1">
    <property type="nucleotide sequence ID" value="NZ_CP137845.1"/>
</dbReference>
<dbReference type="InterPro" id="IPR050325">
    <property type="entry name" value="Prot/Nucl_acid_deglycase"/>
</dbReference>
<reference evidence="2" key="1">
    <citation type="submission" date="2023-11" db="EMBL/GenBank/DDBJ databases">
        <title>Completed genome sequence of Mycoplasma equirhinis type strain M432/72.</title>
        <authorList>
            <person name="Spergser J."/>
        </authorList>
    </citation>
    <scope>NUCLEOTIDE SEQUENCE [LARGE SCALE GENOMIC DNA]</scope>
    <source>
        <strain evidence="2">M432/72</strain>
    </source>
</reference>
<dbReference type="CDD" id="cd03135">
    <property type="entry name" value="GATase1_DJ-1"/>
    <property type="match status" value="1"/>
</dbReference>
<dbReference type="EMBL" id="CP137845">
    <property type="protein sequence ID" value="WPB54070.1"/>
    <property type="molecule type" value="Genomic_DNA"/>
</dbReference>
<dbReference type="InterPro" id="IPR002818">
    <property type="entry name" value="DJ-1/PfpI"/>
</dbReference>
<keyword evidence="3" id="KW-1185">Reference proteome</keyword>
<dbReference type="PANTHER" id="PTHR48094:SF12">
    <property type="entry name" value="PARKINSON DISEASE PROTEIN 7 HOMOLOG"/>
    <property type="match status" value="1"/>
</dbReference>
<proteinExistence type="predicted"/>
<evidence type="ECO:0000313" key="3">
    <source>
        <dbReference type="Proteomes" id="UP001303601"/>
    </source>
</evidence>
<evidence type="ECO:0000313" key="2">
    <source>
        <dbReference type="EMBL" id="WPB54070.1"/>
    </source>
</evidence>
<dbReference type="Proteomes" id="UP001303601">
    <property type="component" value="Chromosome"/>
</dbReference>
<accession>A0ABZ0PBP5</accession>